<name>A0A2Z2NQE3_9GAMM</name>
<reference evidence="1 2" key="1">
    <citation type="submission" date="2016-12" db="EMBL/GenBank/DDBJ databases">
        <authorList>
            <person name="Song W.-J."/>
            <person name="Kurnit D.M."/>
        </authorList>
    </citation>
    <scope>NUCLEOTIDE SEQUENCE [LARGE SCALE GENOMIC DNA]</scope>
    <source>
        <strain evidence="1 2">IMCC3135</strain>
    </source>
</reference>
<protein>
    <submittedName>
        <fullName evidence="1">Uncharacterized protein</fullName>
    </submittedName>
</protein>
<evidence type="ECO:0000313" key="2">
    <source>
        <dbReference type="Proteomes" id="UP000250079"/>
    </source>
</evidence>
<dbReference type="RefSeq" id="WP_088918761.1">
    <property type="nucleotide sequence ID" value="NZ_CP018632.1"/>
</dbReference>
<organism evidence="1 2">
    <name type="scientific">Granulosicoccus antarcticus IMCC3135</name>
    <dbReference type="NCBI Taxonomy" id="1192854"/>
    <lineage>
        <taxon>Bacteria</taxon>
        <taxon>Pseudomonadati</taxon>
        <taxon>Pseudomonadota</taxon>
        <taxon>Gammaproteobacteria</taxon>
        <taxon>Chromatiales</taxon>
        <taxon>Granulosicoccaceae</taxon>
        <taxon>Granulosicoccus</taxon>
    </lineage>
</organism>
<gene>
    <name evidence="1" type="ORF">IMCC3135_17615</name>
</gene>
<keyword evidence="2" id="KW-1185">Reference proteome</keyword>
<evidence type="ECO:0000313" key="1">
    <source>
        <dbReference type="EMBL" id="ASJ73602.1"/>
    </source>
</evidence>
<dbReference type="EMBL" id="CP018632">
    <property type="protein sequence ID" value="ASJ73602.1"/>
    <property type="molecule type" value="Genomic_DNA"/>
</dbReference>
<proteinExistence type="predicted"/>
<dbReference type="KEGG" id="gai:IMCC3135_17615"/>
<dbReference type="Proteomes" id="UP000250079">
    <property type="component" value="Chromosome"/>
</dbReference>
<accession>A0A2Z2NQE3</accession>
<dbReference type="AlphaFoldDB" id="A0A2Z2NQE3"/>
<sequence length="82" mass="9061">MKVYQSTDLQTLTPDEIQCVGGSVRTIGKLPRAQDMHGNTISMEEYMDLQLGIMKTGQLGSLHDFYSKGFNAGKPNILTDPK</sequence>